<dbReference type="InterPro" id="IPR031475">
    <property type="entry name" value="NBD_C"/>
</dbReference>
<dbReference type="Gene3D" id="3.40.980.20">
    <property type="entry name" value="Four-carbon acid sugar kinase, nucleotide binding domain"/>
    <property type="match status" value="1"/>
</dbReference>
<evidence type="ECO:0000256" key="1">
    <source>
        <dbReference type="ARBA" id="ARBA00005715"/>
    </source>
</evidence>
<dbReference type="SUPFAM" id="SSF142764">
    <property type="entry name" value="YgbK-like"/>
    <property type="match status" value="1"/>
</dbReference>
<evidence type="ECO:0000256" key="3">
    <source>
        <dbReference type="ARBA" id="ARBA00022741"/>
    </source>
</evidence>
<keyword evidence="2" id="KW-0808">Transferase</keyword>
<name>A0ABW5KQ57_9SPHI</name>
<comment type="similarity">
    <text evidence="1">Belongs to the four-carbon acid sugar kinase family.</text>
</comment>
<evidence type="ECO:0000256" key="5">
    <source>
        <dbReference type="ARBA" id="ARBA00022840"/>
    </source>
</evidence>
<sequence length="369" mass="41246">MKPILVIADDLTGAAEIGGVALRYGLSAQIVHSVTEPITTDILIVNTNSRSMKIDRALSHLASVLPSQSIVDWSWIYLKFDSALRGHMREEIPFYKTAFCAQQVFFCPVNPKMGRLIRNGVYVVQGVPIAETDFKHDPEFPVRESDILQIMGPENWALQTEPKLIPDDRFFLIPAVAEGETLDRWADCLPKNALFAGAAAFFEALLRNRLEHGELLDSRIDAVQGQQLYICGSKHESSLRRLRELAPEEIVYWQKAGGEWHVAQELEQALRKKERVVFAVATDTDSEARVIRKSMATSIAMLNEQYALQELVIEGGATARAVLKALQIDALRPIQEKGAGVITCAVPDTEIYVTLKPGSYPWTKELWAF</sequence>
<dbReference type="Pfam" id="PF17042">
    <property type="entry name" value="NBD_C"/>
    <property type="match status" value="1"/>
</dbReference>
<evidence type="ECO:0000256" key="2">
    <source>
        <dbReference type="ARBA" id="ARBA00022679"/>
    </source>
</evidence>
<dbReference type="Proteomes" id="UP001597545">
    <property type="component" value="Unassembled WGS sequence"/>
</dbReference>
<dbReference type="GO" id="GO:0016301">
    <property type="term" value="F:kinase activity"/>
    <property type="evidence" value="ECO:0007669"/>
    <property type="project" value="UniProtKB-KW"/>
</dbReference>
<evidence type="ECO:0000256" key="4">
    <source>
        <dbReference type="ARBA" id="ARBA00022777"/>
    </source>
</evidence>
<dbReference type="Pfam" id="PF07005">
    <property type="entry name" value="SBD_N"/>
    <property type="match status" value="1"/>
</dbReference>
<dbReference type="RefSeq" id="WP_380906258.1">
    <property type="nucleotide sequence ID" value="NZ_JBHUEG010000018.1"/>
</dbReference>
<evidence type="ECO:0000259" key="8">
    <source>
        <dbReference type="Pfam" id="PF17042"/>
    </source>
</evidence>
<gene>
    <name evidence="9" type="ORF">ACFSR5_19780</name>
</gene>
<evidence type="ECO:0000313" key="9">
    <source>
        <dbReference type="EMBL" id="MFD2549895.1"/>
    </source>
</evidence>
<keyword evidence="3" id="KW-0547">Nucleotide-binding</keyword>
<keyword evidence="6" id="KW-0119">Carbohydrate metabolism</keyword>
<accession>A0ABW5KQ57</accession>
<keyword evidence="5" id="KW-0067">ATP-binding</keyword>
<reference evidence="10" key="1">
    <citation type="journal article" date="2019" name="Int. J. Syst. Evol. Microbiol.">
        <title>The Global Catalogue of Microorganisms (GCM) 10K type strain sequencing project: providing services to taxonomists for standard genome sequencing and annotation.</title>
        <authorList>
            <consortium name="The Broad Institute Genomics Platform"/>
            <consortium name="The Broad Institute Genome Sequencing Center for Infectious Disease"/>
            <person name="Wu L."/>
            <person name="Ma J."/>
        </authorList>
    </citation>
    <scope>NUCLEOTIDE SEQUENCE [LARGE SCALE GENOMIC DNA]</scope>
    <source>
        <strain evidence="10">KCTC 42662</strain>
    </source>
</reference>
<dbReference type="InterPro" id="IPR037051">
    <property type="entry name" value="4-carb_acid_sugar_kinase_N_sf"/>
</dbReference>
<dbReference type="Gene3D" id="3.40.50.10840">
    <property type="entry name" value="Putative sugar-binding, N-terminal domain"/>
    <property type="match status" value="1"/>
</dbReference>
<dbReference type="InterPro" id="IPR010737">
    <property type="entry name" value="4-carb_acid_sugar_kinase_N"/>
</dbReference>
<dbReference type="EMBL" id="JBHULR010000021">
    <property type="protein sequence ID" value="MFD2549895.1"/>
    <property type="molecule type" value="Genomic_DNA"/>
</dbReference>
<feature type="domain" description="Four-carbon acid sugar kinase nucleotide binding" evidence="8">
    <location>
        <begin position="264"/>
        <end position="359"/>
    </location>
</feature>
<evidence type="ECO:0000256" key="6">
    <source>
        <dbReference type="ARBA" id="ARBA00023277"/>
    </source>
</evidence>
<feature type="domain" description="Four-carbon acid sugar kinase N-terminal" evidence="7">
    <location>
        <begin position="4"/>
        <end position="152"/>
    </location>
</feature>
<evidence type="ECO:0000313" key="10">
    <source>
        <dbReference type="Proteomes" id="UP001597545"/>
    </source>
</evidence>
<keyword evidence="10" id="KW-1185">Reference proteome</keyword>
<proteinExistence type="inferred from homology"/>
<dbReference type="InterPro" id="IPR042213">
    <property type="entry name" value="NBD_C_sf"/>
</dbReference>
<organism evidence="9 10">
    <name type="scientific">Sphingobacterium suaedae</name>
    <dbReference type="NCBI Taxonomy" id="1686402"/>
    <lineage>
        <taxon>Bacteria</taxon>
        <taxon>Pseudomonadati</taxon>
        <taxon>Bacteroidota</taxon>
        <taxon>Sphingobacteriia</taxon>
        <taxon>Sphingobacteriales</taxon>
        <taxon>Sphingobacteriaceae</taxon>
        <taxon>Sphingobacterium</taxon>
    </lineage>
</organism>
<evidence type="ECO:0000259" key="7">
    <source>
        <dbReference type="Pfam" id="PF07005"/>
    </source>
</evidence>
<keyword evidence="4 9" id="KW-0418">Kinase</keyword>
<comment type="caution">
    <text evidence="9">The sequence shown here is derived from an EMBL/GenBank/DDBJ whole genome shotgun (WGS) entry which is preliminary data.</text>
</comment>
<protein>
    <submittedName>
        <fullName evidence="9">Four-carbon acid sugar kinase family protein</fullName>
    </submittedName>
</protein>